<organism evidence="5 6">
    <name type="scientific">Streptomyces machairae</name>
    <dbReference type="NCBI Taxonomy" id="3134109"/>
    <lineage>
        <taxon>Bacteria</taxon>
        <taxon>Bacillati</taxon>
        <taxon>Actinomycetota</taxon>
        <taxon>Actinomycetes</taxon>
        <taxon>Kitasatosporales</taxon>
        <taxon>Streptomycetaceae</taxon>
        <taxon>Streptomyces</taxon>
    </lineage>
</organism>
<dbReference type="Gene3D" id="3.50.50.60">
    <property type="entry name" value="FAD/NAD(P)-binding domain"/>
    <property type="match status" value="1"/>
</dbReference>
<keyword evidence="3" id="KW-0274">FAD</keyword>
<evidence type="ECO:0000313" key="5">
    <source>
        <dbReference type="EMBL" id="MEJ8671754.1"/>
    </source>
</evidence>
<feature type="domain" description="FAD-binding" evidence="4">
    <location>
        <begin position="5"/>
        <end position="71"/>
    </location>
</feature>
<dbReference type="PANTHER" id="PTHR43004">
    <property type="entry name" value="TRK SYSTEM POTASSIUM UPTAKE PROTEIN"/>
    <property type="match status" value="1"/>
</dbReference>
<evidence type="ECO:0000259" key="4">
    <source>
        <dbReference type="Pfam" id="PF01494"/>
    </source>
</evidence>
<protein>
    <submittedName>
        <fullName evidence="5">FAD-dependent monooxygenase</fullName>
    </submittedName>
</protein>
<comment type="cofactor">
    <cofactor evidence="1">
        <name>FAD</name>
        <dbReference type="ChEBI" id="CHEBI:57692"/>
    </cofactor>
</comment>
<keyword evidence="6" id="KW-1185">Reference proteome</keyword>
<sequence>MTASLDVLVVGAGPTGLALAAQLRSYGTEFRIVDRSLDRVRESRALGIQPRTLEALAGFGVTDRLVARAIPRCG</sequence>
<gene>
    <name evidence="5" type="ORF">WKI71_35700</name>
</gene>
<accession>A0ABU8US71</accession>
<dbReference type="InterPro" id="IPR050641">
    <property type="entry name" value="RIFMO-like"/>
</dbReference>
<evidence type="ECO:0000256" key="3">
    <source>
        <dbReference type="ARBA" id="ARBA00022827"/>
    </source>
</evidence>
<dbReference type="PANTHER" id="PTHR43004:SF19">
    <property type="entry name" value="BINDING MONOOXYGENASE, PUTATIVE (JCVI)-RELATED"/>
    <property type="match status" value="1"/>
</dbReference>
<keyword evidence="2" id="KW-0285">Flavoprotein</keyword>
<dbReference type="InterPro" id="IPR002938">
    <property type="entry name" value="FAD-bd"/>
</dbReference>
<keyword evidence="5" id="KW-0560">Oxidoreductase</keyword>
<evidence type="ECO:0000256" key="1">
    <source>
        <dbReference type="ARBA" id="ARBA00001974"/>
    </source>
</evidence>
<keyword evidence="5" id="KW-0503">Monooxygenase</keyword>
<dbReference type="SUPFAM" id="SSF51905">
    <property type="entry name" value="FAD/NAD(P)-binding domain"/>
    <property type="match status" value="1"/>
</dbReference>
<reference evidence="5 6" key="1">
    <citation type="submission" date="2024-03" db="EMBL/GenBank/DDBJ databases">
        <title>Novel Streptomyces species of biotechnological and ecological value are a feature of Machair soil.</title>
        <authorList>
            <person name="Prole J.R."/>
            <person name="Goodfellow M."/>
            <person name="Allenby N."/>
            <person name="Ward A.C."/>
        </authorList>
    </citation>
    <scope>NUCLEOTIDE SEQUENCE [LARGE SCALE GENOMIC DNA]</scope>
    <source>
        <strain evidence="5 6">MS1.AVA.1</strain>
    </source>
</reference>
<comment type="caution">
    <text evidence="5">The sequence shown here is derived from an EMBL/GenBank/DDBJ whole genome shotgun (WGS) entry which is preliminary data.</text>
</comment>
<dbReference type="Pfam" id="PF01494">
    <property type="entry name" value="FAD_binding_3"/>
    <property type="match status" value="1"/>
</dbReference>
<proteinExistence type="predicted"/>
<dbReference type="EMBL" id="JBBKAK010000001">
    <property type="protein sequence ID" value="MEJ8671754.1"/>
    <property type="molecule type" value="Genomic_DNA"/>
</dbReference>
<dbReference type="Proteomes" id="UP001376459">
    <property type="component" value="Unassembled WGS sequence"/>
</dbReference>
<evidence type="ECO:0000313" key="6">
    <source>
        <dbReference type="Proteomes" id="UP001376459"/>
    </source>
</evidence>
<evidence type="ECO:0000256" key="2">
    <source>
        <dbReference type="ARBA" id="ARBA00022630"/>
    </source>
</evidence>
<dbReference type="GO" id="GO:0004497">
    <property type="term" value="F:monooxygenase activity"/>
    <property type="evidence" value="ECO:0007669"/>
    <property type="project" value="UniProtKB-KW"/>
</dbReference>
<name>A0ABU8US71_9ACTN</name>
<dbReference type="InterPro" id="IPR036188">
    <property type="entry name" value="FAD/NAD-bd_sf"/>
</dbReference>